<dbReference type="Proteomes" id="UP000001568">
    <property type="component" value="Chromosome 4"/>
</dbReference>
<comment type="similarity">
    <text evidence="1 3">Belongs to the CMC family.</text>
</comment>
<keyword evidence="5" id="KW-1185">Reference proteome</keyword>
<gene>
    <name evidence="4" type="ORF">OSTLU_31087</name>
</gene>
<dbReference type="RefSeq" id="XP_001417204.1">
    <property type="nucleotide sequence ID" value="XM_001417167.1"/>
</dbReference>
<evidence type="ECO:0000256" key="2">
    <source>
        <dbReference type="ARBA" id="ARBA00023157"/>
    </source>
</evidence>
<evidence type="ECO:0000313" key="4">
    <source>
        <dbReference type="EMBL" id="ABO95497.1"/>
    </source>
</evidence>
<evidence type="ECO:0000256" key="3">
    <source>
        <dbReference type="RuleBase" id="RU364104"/>
    </source>
</evidence>
<sequence length="79" mass="9220">MHPPLTLDKHPICREAVIALKRCHAENALGKFLGKCNEEKWTLDACLKEQKLWKSRRNLKLARESKARLAKKLEEERAK</sequence>
<keyword evidence="2" id="KW-1015">Disulfide bond</keyword>
<accession>A4RVT2</accession>
<keyword evidence="3" id="KW-0496">Mitochondrion</keyword>
<reference evidence="4 5" key="1">
    <citation type="journal article" date="2007" name="Proc. Natl. Acad. Sci. U.S.A.">
        <title>The tiny eukaryote Ostreococcus provides genomic insights into the paradox of plankton speciation.</title>
        <authorList>
            <person name="Palenik B."/>
            <person name="Grimwood J."/>
            <person name="Aerts A."/>
            <person name="Rouze P."/>
            <person name="Salamov A."/>
            <person name="Putnam N."/>
            <person name="Dupont C."/>
            <person name="Jorgensen R."/>
            <person name="Derelle E."/>
            <person name="Rombauts S."/>
            <person name="Zhou K."/>
            <person name="Otillar R."/>
            <person name="Merchant S.S."/>
            <person name="Podell S."/>
            <person name="Gaasterland T."/>
            <person name="Napoli C."/>
            <person name="Gendler K."/>
            <person name="Manuell A."/>
            <person name="Tai V."/>
            <person name="Vallon O."/>
            <person name="Piganeau G."/>
            <person name="Jancek S."/>
            <person name="Heijde M."/>
            <person name="Jabbari K."/>
            <person name="Bowler C."/>
            <person name="Lohr M."/>
            <person name="Robbens S."/>
            <person name="Werner G."/>
            <person name="Dubchak I."/>
            <person name="Pazour G.J."/>
            <person name="Ren Q."/>
            <person name="Paulsen I."/>
            <person name="Delwiche C."/>
            <person name="Schmutz J."/>
            <person name="Rokhsar D."/>
            <person name="Van de Peer Y."/>
            <person name="Moreau H."/>
            <person name="Grigoriev I.V."/>
        </authorList>
    </citation>
    <scope>NUCLEOTIDE SEQUENCE [LARGE SCALE GENOMIC DNA]</scope>
    <source>
        <strain evidence="4 5">CCE9901</strain>
    </source>
</reference>
<dbReference type="EMBL" id="CP000584">
    <property type="protein sequence ID" value="ABO95497.1"/>
    <property type="molecule type" value="Genomic_DNA"/>
</dbReference>
<dbReference type="OMA" id="RVEKYGH"/>
<dbReference type="eggNOG" id="ENOG502S43J">
    <property type="taxonomic scope" value="Eukaryota"/>
</dbReference>
<protein>
    <recommendedName>
        <fullName evidence="3">COX assembly mitochondrial protein</fullName>
    </recommendedName>
</protein>
<dbReference type="Pfam" id="PF08583">
    <property type="entry name" value="Cmc1"/>
    <property type="match status" value="1"/>
</dbReference>
<dbReference type="Gramene" id="ABO95497">
    <property type="protein sequence ID" value="ABO95497"/>
    <property type="gene ID" value="OSTLU_31087"/>
</dbReference>
<dbReference type="KEGG" id="olu:OSTLU_31087"/>
<evidence type="ECO:0000256" key="1">
    <source>
        <dbReference type="ARBA" id="ARBA00007347"/>
    </source>
</evidence>
<evidence type="ECO:0000313" key="5">
    <source>
        <dbReference type="Proteomes" id="UP000001568"/>
    </source>
</evidence>
<dbReference type="HOGENOM" id="CLU_169286_0_0_1"/>
<dbReference type="InterPro" id="IPR013892">
    <property type="entry name" value="Cyt_c_biogenesis_Cmc1-like"/>
</dbReference>
<dbReference type="GeneID" id="5001402"/>
<comment type="subcellular location">
    <subcellularLocation>
        <location evidence="3">Mitochondrion</location>
    </subcellularLocation>
</comment>
<dbReference type="AlphaFoldDB" id="A4RVT2"/>
<dbReference type="OrthoDB" id="532630at2759"/>
<dbReference type="GO" id="GO:0005739">
    <property type="term" value="C:mitochondrion"/>
    <property type="evidence" value="ECO:0007669"/>
    <property type="project" value="UniProtKB-SubCell"/>
</dbReference>
<organism evidence="4 5">
    <name type="scientific">Ostreococcus lucimarinus (strain CCE9901)</name>
    <dbReference type="NCBI Taxonomy" id="436017"/>
    <lineage>
        <taxon>Eukaryota</taxon>
        <taxon>Viridiplantae</taxon>
        <taxon>Chlorophyta</taxon>
        <taxon>Mamiellophyceae</taxon>
        <taxon>Mamiellales</taxon>
        <taxon>Bathycoccaceae</taxon>
        <taxon>Ostreococcus</taxon>
    </lineage>
</organism>
<name>A4RVT2_OSTLU</name>
<proteinExistence type="inferred from homology"/>